<keyword evidence="15" id="KW-1185">Reference proteome</keyword>
<dbReference type="Gene3D" id="3.40.50.800">
    <property type="entry name" value="Anticodon-binding domain"/>
    <property type="match status" value="1"/>
</dbReference>
<dbReference type="GO" id="GO:0006427">
    <property type="term" value="P:histidyl-tRNA aminoacylation"/>
    <property type="evidence" value="ECO:0007669"/>
    <property type="project" value="UniProtKB-UniRule"/>
</dbReference>
<feature type="binding site" evidence="12">
    <location>
        <begin position="82"/>
        <end position="84"/>
    </location>
    <ligand>
        <name>L-histidine</name>
        <dbReference type="ChEBI" id="CHEBI:57595"/>
    </ligand>
</feature>
<feature type="binding site" evidence="12">
    <location>
        <position position="130"/>
    </location>
    <ligand>
        <name>L-histidine</name>
        <dbReference type="ChEBI" id="CHEBI:57595"/>
    </ligand>
</feature>
<evidence type="ECO:0000256" key="11">
    <source>
        <dbReference type="HAMAP-Rule" id="MF_00127"/>
    </source>
</evidence>
<reference evidence="15" key="1">
    <citation type="submission" date="2016-10" db="EMBL/GenBank/DDBJ databases">
        <authorList>
            <person name="Varghese N."/>
            <person name="Submissions S."/>
        </authorList>
    </citation>
    <scope>NUCLEOTIDE SEQUENCE [LARGE SCALE GENOMIC DNA]</scope>
    <source>
        <strain evidence="15">CGMCC 1.6294</strain>
    </source>
</reference>
<dbReference type="PROSITE" id="PS50862">
    <property type="entry name" value="AA_TRNA_LIGASE_II"/>
    <property type="match status" value="1"/>
</dbReference>
<evidence type="ECO:0000256" key="7">
    <source>
        <dbReference type="ARBA" id="ARBA00022840"/>
    </source>
</evidence>
<dbReference type="GO" id="GO:0005524">
    <property type="term" value="F:ATP binding"/>
    <property type="evidence" value="ECO:0007669"/>
    <property type="project" value="UniProtKB-UniRule"/>
</dbReference>
<evidence type="ECO:0000256" key="12">
    <source>
        <dbReference type="PIRSR" id="PIRSR001549-1"/>
    </source>
</evidence>
<evidence type="ECO:0000256" key="9">
    <source>
        <dbReference type="ARBA" id="ARBA00023146"/>
    </source>
</evidence>
<evidence type="ECO:0000256" key="5">
    <source>
        <dbReference type="ARBA" id="ARBA00022598"/>
    </source>
</evidence>
<comment type="similarity">
    <text evidence="2 11">Belongs to the class-II aminoacyl-tRNA synthetase family.</text>
</comment>
<dbReference type="GO" id="GO:0005737">
    <property type="term" value="C:cytoplasm"/>
    <property type="evidence" value="ECO:0007669"/>
    <property type="project" value="UniProtKB-SubCell"/>
</dbReference>
<dbReference type="InterPro" id="IPR036621">
    <property type="entry name" value="Anticodon-bd_dom_sf"/>
</dbReference>
<name>A0A1I6G7W7_9GAMM</name>
<dbReference type="FunFam" id="3.30.930.10:FF:000005">
    <property type="entry name" value="Histidine--tRNA ligase"/>
    <property type="match status" value="1"/>
</dbReference>
<evidence type="ECO:0000256" key="10">
    <source>
        <dbReference type="ARBA" id="ARBA00047639"/>
    </source>
</evidence>
<feature type="binding site" evidence="12">
    <location>
        <position position="258"/>
    </location>
    <ligand>
        <name>L-histidine</name>
        <dbReference type="ChEBI" id="CHEBI:57595"/>
    </ligand>
</feature>
<evidence type="ECO:0000256" key="6">
    <source>
        <dbReference type="ARBA" id="ARBA00022741"/>
    </source>
</evidence>
<dbReference type="InterPro" id="IPR041715">
    <property type="entry name" value="HisRS-like_core"/>
</dbReference>
<dbReference type="STRING" id="375760.SAMN04488073_0161"/>
<dbReference type="SUPFAM" id="SSF55681">
    <property type="entry name" value="Class II aaRS and biotin synthetases"/>
    <property type="match status" value="1"/>
</dbReference>
<dbReference type="Gene3D" id="3.30.930.10">
    <property type="entry name" value="Bira Bifunctional Protein, Domain 2"/>
    <property type="match status" value="1"/>
</dbReference>
<dbReference type="InterPro" id="IPR015807">
    <property type="entry name" value="His-tRNA-ligase"/>
</dbReference>
<feature type="binding site" evidence="12">
    <location>
        <begin position="262"/>
        <end position="263"/>
    </location>
    <ligand>
        <name>L-histidine</name>
        <dbReference type="ChEBI" id="CHEBI:57595"/>
    </ligand>
</feature>
<comment type="subcellular location">
    <subcellularLocation>
        <location evidence="1 11">Cytoplasm</location>
    </subcellularLocation>
</comment>
<keyword evidence="6 11" id="KW-0547">Nucleotide-binding</keyword>
<dbReference type="OrthoDB" id="9800814at2"/>
<dbReference type="EC" id="6.1.1.21" evidence="11"/>
<feature type="domain" description="Aminoacyl-transfer RNA synthetases class-II family profile" evidence="13">
    <location>
        <begin position="1"/>
        <end position="343"/>
    </location>
</feature>
<dbReference type="Pfam" id="PF13393">
    <property type="entry name" value="tRNA-synt_His"/>
    <property type="match status" value="1"/>
</dbReference>
<dbReference type="GO" id="GO:0004821">
    <property type="term" value="F:histidine-tRNA ligase activity"/>
    <property type="evidence" value="ECO:0007669"/>
    <property type="project" value="UniProtKB-UniRule"/>
</dbReference>
<accession>A0A1I6G7W7</accession>
<evidence type="ECO:0000256" key="8">
    <source>
        <dbReference type="ARBA" id="ARBA00022917"/>
    </source>
</evidence>
<keyword evidence="8 11" id="KW-0648">Protein biosynthesis</keyword>
<evidence type="ECO:0000256" key="1">
    <source>
        <dbReference type="ARBA" id="ARBA00004496"/>
    </source>
</evidence>
<proteinExistence type="inferred from homology"/>
<keyword evidence="7 11" id="KW-0067">ATP-binding</keyword>
<dbReference type="AlphaFoldDB" id="A0A1I6G7W7"/>
<comment type="subunit">
    <text evidence="3 11">Homodimer.</text>
</comment>
<comment type="catalytic activity">
    <reaction evidence="10 11">
        <text>tRNA(His) + L-histidine + ATP = L-histidyl-tRNA(His) + AMP + diphosphate + H(+)</text>
        <dbReference type="Rhea" id="RHEA:17313"/>
        <dbReference type="Rhea" id="RHEA-COMP:9665"/>
        <dbReference type="Rhea" id="RHEA-COMP:9689"/>
        <dbReference type="ChEBI" id="CHEBI:15378"/>
        <dbReference type="ChEBI" id="CHEBI:30616"/>
        <dbReference type="ChEBI" id="CHEBI:33019"/>
        <dbReference type="ChEBI" id="CHEBI:57595"/>
        <dbReference type="ChEBI" id="CHEBI:78442"/>
        <dbReference type="ChEBI" id="CHEBI:78527"/>
        <dbReference type="ChEBI" id="CHEBI:456215"/>
        <dbReference type="EC" id="6.1.1.21"/>
    </reaction>
</comment>
<dbReference type="PIRSF" id="PIRSF001549">
    <property type="entry name" value="His-tRNA_synth"/>
    <property type="match status" value="1"/>
</dbReference>
<dbReference type="Pfam" id="PF03129">
    <property type="entry name" value="HGTP_anticodon"/>
    <property type="match status" value="1"/>
</dbReference>
<feature type="binding site" evidence="12">
    <location>
        <position position="126"/>
    </location>
    <ligand>
        <name>L-histidine</name>
        <dbReference type="ChEBI" id="CHEBI:57595"/>
    </ligand>
</feature>
<dbReference type="InterPro" id="IPR033656">
    <property type="entry name" value="HisRS_anticodon"/>
</dbReference>
<dbReference type="EMBL" id="FOYV01000001">
    <property type="protein sequence ID" value="SFR38293.1"/>
    <property type="molecule type" value="Genomic_DNA"/>
</dbReference>
<dbReference type="RefSeq" id="WP_091984900.1">
    <property type="nucleotide sequence ID" value="NZ_FOYV01000001.1"/>
</dbReference>
<dbReference type="SUPFAM" id="SSF52954">
    <property type="entry name" value="Class II aaRS ABD-related"/>
    <property type="match status" value="1"/>
</dbReference>
<dbReference type="InterPro" id="IPR006195">
    <property type="entry name" value="aa-tRNA-synth_II"/>
</dbReference>
<feature type="binding site" evidence="12">
    <location>
        <position position="112"/>
    </location>
    <ligand>
        <name>L-histidine</name>
        <dbReference type="ChEBI" id="CHEBI:57595"/>
    </ligand>
</feature>
<dbReference type="CDD" id="cd00859">
    <property type="entry name" value="HisRS_anticodon"/>
    <property type="match status" value="1"/>
</dbReference>
<organism evidence="14 15">
    <name type="scientific">Marinobacter gudaonensis</name>
    <dbReference type="NCBI Taxonomy" id="375760"/>
    <lineage>
        <taxon>Bacteria</taxon>
        <taxon>Pseudomonadati</taxon>
        <taxon>Pseudomonadota</taxon>
        <taxon>Gammaproteobacteria</taxon>
        <taxon>Pseudomonadales</taxon>
        <taxon>Marinobacteraceae</taxon>
        <taxon>Marinobacter</taxon>
    </lineage>
</organism>
<dbReference type="PANTHER" id="PTHR43707:SF1">
    <property type="entry name" value="HISTIDINE--TRNA LIGASE, MITOCHONDRIAL-RELATED"/>
    <property type="match status" value="1"/>
</dbReference>
<evidence type="ECO:0000256" key="4">
    <source>
        <dbReference type="ARBA" id="ARBA00022490"/>
    </source>
</evidence>
<keyword evidence="4 11" id="KW-0963">Cytoplasm</keyword>
<evidence type="ECO:0000256" key="3">
    <source>
        <dbReference type="ARBA" id="ARBA00011738"/>
    </source>
</evidence>
<evidence type="ECO:0000259" key="13">
    <source>
        <dbReference type="PROSITE" id="PS50862"/>
    </source>
</evidence>
<dbReference type="NCBIfam" id="TIGR00442">
    <property type="entry name" value="hisS"/>
    <property type="match status" value="1"/>
</dbReference>
<sequence length="426" mass="47156">MAKIQAIRGMNDILPEQTPVWQFVESTVRRVLAQYGYQEIRMPIVEQTDLFKRSIGEVTDIVEKEMYTFEDRNGDSLTLRPEGTAGCVRAAEEHGLLFNQTRRLWYTGPMFRHERPQKGRYRQFHQIGVECFGIPGPDIDAELLILTARLWRELGLAEHTRLEINSIGTSEARKVYRSALVDYLSQFKSELDADSQRRLESNPLRILDSKDPGTRKILEQAPSLDDYLDEESREHFERLKALLDAAGVRYSVNPALVRGLDYYGKTVFEWITDSLGAQGTVCAGGRYDGLVEQLGGKPTVAVGFAMGLERLILLLETLGLIPDEVNSNADVYVTAMGEGALAPALVLSEQLRAALPGRVIVCHCGGGSFKSQMKKADRSGARYAVILGENEVASQTVGLKPLRADEPQSEVAQAELAGVLADVLGG</sequence>
<evidence type="ECO:0000313" key="14">
    <source>
        <dbReference type="EMBL" id="SFR38293.1"/>
    </source>
</evidence>
<dbReference type="HAMAP" id="MF_00127">
    <property type="entry name" value="His_tRNA_synth"/>
    <property type="match status" value="1"/>
</dbReference>
<keyword evidence="5 11" id="KW-0436">Ligase</keyword>
<dbReference type="Proteomes" id="UP000199290">
    <property type="component" value="Unassembled WGS sequence"/>
</dbReference>
<dbReference type="CDD" id="cd00773">
    <property type="entry name" value="HisRS-like_core"/>
    <property type="match status" value="1"/>
</dbReference>
<keyword evidence="9 11" id="KW-0030">Aminoacyl-tRNA synthetase</keyword>
<evidence type="ECO:0000256" key="2">
    <source>
        <dbReference type="ARBA" id="ARBA00008226"/>
    </source>
</evidence>
<dbReference type="PANTHER" id="PTHR43707">
    <property type="entry name" value="HISTIDYL-TRNA SYNTHETASE"/>
    <property type="match status" value="1"/>
</dbReference>
<protein>
    <recommendedName>
        <fullName evidence="11">Histidine--tRNA ligase</fullName>
        <ecNumber evidence="11">6.1.1.21</ecNumber>
    </recommendedName>
    <alternativeName>
        <fullName evidence="11">Histidyl-tRNA synthetase</fullName>
        <shortName evidence="11">HisRS</shortName>
    </alternativeName>
</protein>
<dbReference type="InterPro" id="IPR004516">
    <property type="entry name" value="HisRS/HisZ"/>
</dbReference>
<evidence type="ECO:0000313" key="15">
    <source>
        <dbReference type="Proteomes" id="UP000199290"/>
    </source>
</evidence>
<dbReference type="InterPro" id="IPR004154">
    <property type="entry name" value="Anticodon-bd"/>
</dbReference>
<dbReference type="InterPro" id="IPR045864">
    <property type="entry name" value="aa-tRNA-synth_II/BPL/LPL"/>
</dbReference>
<gene>
    <name evidence="11" type="primary">hisS</name>
    <name evidence="14" type="ORF">SAMN04488073_0161</name>
</gene>